<sequence length="145" mass="15352">MPTFRTTLLLDGRNVGIEVPDEVVQALGAGGRPPVSVTLNGFTYRSTVARMKGRYLVPVSAAIRAEAHVEGGEEHDVTVELDAQPRTVEVPDDLAAALATGGVRDAFDALSFSARKEHVRSVTEAKAAATRERRIGKVVGSLGDS</sequence>
<proteinExistence type="predicted"/>
<dbReference type="InterPro" id="IPR015018">
    <property type="entry name" value="DUF1905"/>
</dbReference>
<comment type="caution">
    <text evidence="1">The sequence shown here is derived from an EMBL/GenBank/DDBJ whole genome shotgun (WGS) entry which is preliminary data.</text>
</comment>
<reference evidence="1 2" key="1">
    <citation type="submission" date="2017-11" db="EMBL/GenBank/DDBJ databases">
        <title>Genomic Encyclopedia of Archaeal and Bacterial Type Strains, Phase II (KMG-II): From Individual Species to Whole Genera.</title>
        <authorList>
            <person name="Goeker M."/>
        </authorList>
    </citation>
    <scope>NUCLEOTIDE SEQUENCE [LARGE SCALE GENOMIC DNA]</scope>
    <source>
        <strain evidence="1 2">DSM 22413</strain>
    </source>
</reference>
<name>A0A2M8WVC0_9MICO</name>
<accession>A0A2M8WVC0</accession>
<dbReference type="SUPFAM" id="SSF141694">
    <property type="entry name" value="AF2212/PG0164-like"/>
    <property type="match status" value="1"/>
</dbReference>
<dbReference type="Pfam" id="PF13376">
    <property type="entry name" value="OmdA"/>
    <property type="match status" value="1"/>
</dbReference>
<dbReference type="InterPro" id="IPR037079">
    <property type="entry name" value="AF2212/PG0164-like_sf"/>
</dbReference>
<gene>
    <name evidence="1" type="ORF">CLV34_0717</name>
</gene>
<dbReference type="Pfam" id="PF08922">
    <property type="entry name" value="DUF1905"/>
    <property type="match status" value="1"/>
</dbReference>
<evidence type="ECO:0000313" key="1">
    <source>
        <dbReference type="EMBL" id="PJI94869.1"/>
    </source>
</evidence>
<dbReference type="RefSeq" id="WP_100348816.1">
    <property type="nucleotide sequence ID" value="NZ_PGTZ01000006.1"/>
</dbReference>
<keyword evidence="2" id="KW-1185">Reference proteome</keyword>
<evidence type="ECO:0000313" key="2">
    <source>
        <dbReference type="Proteomes" id="UP000231586"/>
    </source>
</evidence>
<dbReference type="Proteomes" id="UP000231586">
    <property type="component" value="Unassembled WGS sequence"/>
</dbReference>
<dbReference type="AlphaFoldDB" id="A0A2M8WVC0"/>
<protein>
    <submittedName>
        <fullName evidence="1">Bacteriocin resistance YdeI/OmpD-like protein</fullName>
    </submittedName>
</protein>
<dbReference type="OrthoDB" id="2604865at2"/>
<organism evidence="1 2">
    <name type="scientific">Luteimicrobium subarcticum</name>
    <dbReference type="NCBI Taxonomy" id="620910"/>
    <lineage>
        <taxon>Bacteria</taxon>
        <taxon>Bacillati</taxon>
        <taxon>Actinomycetota</taxon>
        <taxon>Actinomycetes</taxon>
        <taxon>Micrococcales</taxon>
        <taxon>Luteimicrobium</taxon>
    </lineage>
</organism>
<dbReference type="Gene3D" id="2.40.30.100">
    <property type="entry name" value="AF2212/PG0164-like"/>
    <property type="match status" value="1"/>
</dbReference>
<dbReference type="EMBL" id="PGTZ01000006">
    <property type="protein sequence ID" value="PJI94869.1"/>
    <property type="molecule type" value="Genomic_DNA"/>
</dbReference>